<dbReference type="STRING" id="1715989.NITINOP_0651"/>
<sequence length="210" mass="23210">MTRRMAHVIGSAWLVLTLGGCLALQTATEPAHTYRLGIDRSLEARPPSADAPILLVATPQAEPGYDTTKMVYVKRPYEVEYYAVNQWAEQPTRMFGSLLIQSLEATGSWRAVVPWPSAIHGDLRLDSYGFAVQQEFTQDPSVVRVRVRAQLVDVKESKILGTRSFERMEPAPTQDAYGGVVAANRAVSALLDDIASWLTTCLQRSQTCGR</sequence>
<evidence type="ECO:0000313" key="3">
    <source>
        <dbReference type="EMBL" id="CUQ65626.1"/>
    </source>
</evidence>
<feature type="chain" id="PRO_5006623517" evidence="1">
    <location>
        <begin position="24"/>
        <end position="210"/>
    </location>
</feature>
<dbReference type="OrthoDB" id="5624722at2"/>
<dbReference type="EMBL" id="LN885086">
    <property type="protein sequence ID" value="CUQ65626.1"/>
    <property type="molecule type" value="Genomic_DNA"/>
</dbReference>
<feature type="domain" description="ABC-type transport auxiliary lipoprotein component" evidence="2">
    <location>
        <begin position="40"/>
        <end position="195"/>
    </location>
</feature>
<dbReference type="PROSITE" id="PS51257">
    <property type="entry name" value="PROKAR_LIPOPROTEIN"/>
    <property type="match status" value="1"/>
</dbReference>
<feature type="signal peptide" evidence="1">
    <location>
        <begin position="1"/>
        <end position="23"/>
    </location>
</feature>
<keyword evidence="1" id="KW-0732">Signal</keyword>
<dbReference type="Gene3D" id="3.40.50.10610">
    <property type="entry name" value="ABC-type transport auxiliary lipoprotein component"/>
    <property type="match status" value="1"/>
</dbReference>
<keyword evidence="4" id="KW-1185">Reference proteome</keyword>
<dbReference type="Pfam" id="PF03886">
    <property type="entry name" value="ABC_trans_aux"/>
    <property type="match status" value="1"/>
</dbReference>
<evidence type="ECO:0000256" key="1">
    <source>
        <dbReference type="SAM" id="SignalP"/>
    </source>
</evidence>
<dbReference type="AlphaFoldDB" id="A0A0S4KR38"/>
<accession>A0A0S4KR38</accession>
<dbReference type="KEGG" id="nio:NITINOP_0651"/>
<dbReference type="RefSeq" id="WP_158023165.1">
    <property type="nucleotide sequence ID" value="NZ_LN885086.1"/>
</dbReference>
<dbReference type="Proteomes" id="UP000066284">
    <property type="component" value="Chromosome 1"/>
</dbReference>
<evidence type="ECO:0000313" key="4">
    <source>
        <dbReference type="Proteomes" id="UP000066284"/>
    </source>
</evidence>
<organism evidence="3 4">
    <name type="scientific">Candidatus Nitrospira inopinata</name>
    <dbReference type="NCBI Taxonomy" id="1715989"/>
    <lineage>
        <taxon>Bacteria</taxon>
        <taxon>Pseudomonadati</taxon>
        <taxon>Nitrospirota</taxon>
        <taxon>Nitrospiria</taxon>
        <taxon>Nitrospirales</taxon>
        <taxon>Nitrospiraceae</taxon>
        <taxon>Nitrospira</taxon>
    </lineage>
</organism>
<dbReference type="SUPFAM" id="SSF159594">
    <property type="entry name" value="XCC0632-like"/>
    <property type="match status" value="1"/>
</dbReference>
<name>A0A0S4KR38_9BACT</name>
<reference evidence="4" key="1">
    <citation type="submission" date="2015-09" db="EMBL/GenBank/DDBJ databases">
        <authorList>
            <person name="Daims H."/>
        </authorList>
    </citation>
    <scope>NUCLEOTIDE SEQUENCE [LARGE SCALE GENOMIC DNA]</scope>
</reference>
<protein>
    <submittedName>
        <fullName evidence="3">Putative ABC-type transport system, auxiliary component</fullName>
    </submittedName>
</protein>
<dbReference type="InterPro" id="IPR005586">
    <property type="entry name" value="ABC_trans_aux"/>
</dbReference>
<gene>
    <name evidence="3" type="ORF">NITINOP_0651</name>
</gene>
<proteinExistence type="predicted"/>
<evidence type="ECO:0000259" key="2">
    <source>
        <dbReference type="Pfam" id="PF03886"/>
    </source>
</evidence>